<keyword evidence="1" id="KW-0812">Transmembrane</keyword>
<dbReference type="PANTHER" id="PTHR33384">
    <property type="entry name" value="EXPRESSED PROTEIN"/>
    <property type="match status" value="1"/>
</dbReference>
<accession>A0A445KTF1</accession>
<protein>
    <submittedName>
        <fullName evidence="2">Uncharacterized protein</fullName>
    </submittedName>
</protein>
<dbReference type="PANTHER" id="PTHR33384:SF22">
    <property type="match status" value="1"/>
</dbReference>
<sequence>MLTKGSISHHHVCVDHIHIAFFSLTTHKTTHHSGHNPRSQSSINVPQVRPYITASAPASTVALLSIHILSPCYTLFSLFCFFFLFSSRGVPSHSVTVAGSSAFLGFHLLKNKGPEKKVFLVKICGLVFGREQEKKEKMNSYSYYGYQEKNTLTSCEETRMESVICPKPRRLGLINHSSINTEVGPSRHPIIRKFSVLFSFCFQPEVEDSGVGAALLDMLLPKENCYLERSGGQEVASSPPFFSGSPPSRASNPLIQDEQFGNGNFIPFTEASSSSARGCVPKKFGHTPAAVRIEGFDCLNRDRRSCSISAVA</sequence>
<feature type="transmembrane region" description="Helical" evidence="1">
    <location>
        <begin position="61"/>
        <end position="84"/>
    </location>
</feature>
<keyword evidence="3" id="KW-1185">Reference proteome</keyword>
<proteinExistence type="predicted"/>
<dbReference type="Proteomes" id="UP000289340">
    <property type="component" value="Chromosome 5"/>
</dbReference>
<dbReference type="AlphaFoldDB" id="A0A445KTF1"/>
<gene>
    <name evidence="2" type="ORF">D0Y65_013157</name>
</gene>
<organism evidence="2 3">
    <name type="scientific">Glycine soja</name>
    <name type="common">Wild soybean</name>
    <dbReference type="NCBI Taxonomy" id="3848"/>
    <lineage>
        <taxon>Eukaryota</taxon>
        <taxon>Viridiplantae</taxon>
        <taxon>Streptophyta</taxon>
        <taxon>Embryophyta</taxon>
        <taxon>Tracheophyta</taxon>
        <taxon>Spermatophyta</taxon>
        <taxon>Magnoliopsida</taxon>
        <taxon>eudicotyledons</taxon>
        <taxon>Gunneridae</taxon>
        <taxon>Pentapetalae</taxon>
        <taxon>rosids</taxon>
        <taxon>fabids</taxon>
        <taxon>Fabales</taxon>
        <taxon>Fabaceae</taxon>
        <taxon>Papilionoideae</taxon>
        <taxon>50 kb inversion clade</taxon>
        <taxon>NPAAA clade</taxon>
        <taxon>indigoferoid/millettioid clade</taxon>
        <taxon>Phaseoleae</taxon>
        <taxon>Glycine</taxon>
        <taxon>Glycine subgen. Soja</taxon>
    </lineage>
</organism>
<reference evidence="2 3" key="1">
    <citation type="submission" date="2018-09" db="EMBL/GenBank/DDBJ databases">
        <title>A high-quality reference genome of wild soybean provides a powerful tool to mine soybean genomes.</title>
        <authorList>
            <person name="Xie M."/>
            <person name="Chung C.Y.L."/>
            <person name="Li M.-W."/>
            <person name="Wong F.-L."/>
            <person name="Chan T.-F."/>
            <person name="Lam H.-M."/>
        </authorList>
    </citation>
    <scope>NUCLEOTIDE SEQUENCE [LARGE SCALE GENOMIC DNA]</scope>
    <source>
        <strain evidence="3">cv. W05</strain>
        <tissue evidence="2">Hypocotyl of etiolated seedlings</tissue>
    </source>
</reference>
<comment type="caution">
    <text evidence="2">The sequence shown here is derived from an EMBL/GenBank/DDBJ whole genome shotgun (WGS) entry which is preliminary data.</text>
</comment>
<keyword evidence="1" id="KW-0472">Membrane</keyword>
<dbReference type="EMBL" id="QZWG01000005">
    <property type="protein sequence ID" value="RZC13951.1"/>
    <property type="molecule type" value="Genomic_DNA"/>
</dbReference>
<keyword evidence="1" id="KW-1133">Transmembrane helix</keyword>
<evidence type="ECO:0000313" key="2">
    <source>
        <dbReference type="EMBL" id="RZC13951.1"/>
    </source>
</evidence>
<evidence type="ECO:0000256" key="1">
    <source>
        <dbReference type="SAM" id="Phobius"/>
    </source>
</evidence>
<name>A0A445KTF1_GLYSO</name>
<evidence type="ECO:0000313" key="3">
    <source>
        <dbReference type="Proteomes" id="UP000289340"/>
    </source>
</evidence>